<evidence type="ECO:0000313" key="12">
    <source>
        <dbReference type="EMBL" id="ABM29294.1"/>
    </source>
</evidence>
<dbReference type="InterPro" id="IPR005846">
    <property type="entry name" value="A-D-PHexomutase_a/b/a-III"/>
</dbReference>
<evidence type="ECO:0000256" key="2">
    <source>
        <dbReference type="ARBA" id="ARBA00010231"/>
    </source>
</evidence>
<feature type="domain" description="Alpha-D-phosphohexomutase alpha/beta/alpha" evidence="9">
    <location>
        <begin position="8"/>
        <end position="138"/>
    </location>
</feature>
<evidence type="ECO:0000259" key="10">
    <source>
        <dbReference type="Pfam" id="PF02879"/>
    </source>
</evidence>
<name>A0A0H3AAH8_NITV4</name>
<dbReference type="GO" id="GO:0005975">
    <property type="term" value="P:carbohydrate metabolic process"/>
    <property type="evidence" value="ECO:0007669"/>
    <property type="project" value="InterPro"/>
</dbReference>
<dbReference type="PANTHER" id="PTHR43771">
    <property type="entry name" value="PHOSPHOMANNOMUTASE"/>
    <property type="match status" value="1"/>
</dbReference>
<dbReference type="InterPro" id="IPR016066">
    <property type="entry name" value="A-D-PHexomutase_CS"/>
</dbReference>
<dbReference type="PANTHER" id="PTHR43771:SF2">
    <property type="entry name" value="PHOSPHOMANNOMUTASE_PHOSPHOGLUCOMUTASE"/>
    <property type="match status" value="1"/>
</dbReference>
<evidence type="ECO:0000256" key="7">
    <source>
        <dbReference type="RuleBase" id="RU004326"/>
    </source>
</evidence>
<dbReference type="HOGENOM" id="CLU_016950_9_1_7"/>
<dbReference type="InterPro" id="IPR005841">
    <property type="entry name" value="Alpha-D-phosphohexomutase_SF"/>
</dbReference>
<dbReference type="PROSITE" id="PS00710">
    <property type="entry name" value="PGM_PMM"/>
    <property type="match status" value="1"/>
</dbReference>
<keyword evidence="3" id="KW-0597">Phosphoprotein</keyword>
<evidence type="ECO:0000256" key="4">
    <source>
        <dbReference type="ARBA" id="ARBA00022723"/>
    </source>
</evidence>
<dbReference type="InterPro" id="IPR005845">
    <property type="entry name" value="A-D-PHexomutase_a/b/a-II"/>
</dbReference>
<evidence type="ECO:0000313" key="13">
    <source>
        <dbReference type="Proteomes" id="UP000009173"/>
    </source>
</evidence>
<proteinExistence type="inferred from homology"/>
<dbReference type="Gene3D" id="3.30.310.50">
    <property type="entry name" value="Alpha-D-phosphohexomutase, C-terminal domain"/>
    <property type="match status" value="1"/>
</dbReference>
<feature type="domain" description="Alpha-D-phosphohexomutase C-terminal" evidence="8">
    <location>
        <begin position="372"/>
        <end position="442"/>
    </location>
</feature>
<dbReference type="Pfam" id="PF02878">
    <property type="entry name" value="PGM_PMM_I"/>
    <property type="match status" value="1"/>
</dbReference>
<protein>
    <submittedName>
        <fullName evidence="12">Phosphomannomutase</fullName>
        <ecNumber evidence="12">5.4.2.8</ecNumber>
    </submittedName>
</protein>
<comment type="cofactor">
    <cofactor evidence="1">
        <name>Mg(2+)</name>
        <dbReference type="ChEBI" id="CHEBI:18420"/>
    </cofactor>
</comment>
<dbReference type="GO" id="GO:0000287">
    <property type="term" value="F:magnesium ion binding"/>
    <property type="evidence" value="ECO:0007669"/>
    <property type="project" value="InterPro"/>
</dbReference>
<evidence type="ECO:0000256" key="3">
    <source>
        <dbReference type="ARBA" id="ARBA00022553"/>
    </source>
</evidence>
<evidence type="ECO:0000259" key="9">
    <source>
        <dbReference type="Pfam" id="PF02878"/>
    </source>
</evidence>
<dbReference type="Pfam" id="PF02879">
    <property type="entry name" value="PGM_PMM_II"/>
    <property type="match status" value="1"/>
</dbReference>
<dbReference type="EC" id="5.4.2.8" evidence="12"/>
<accession>A0A0H3AAH8</accession>
<dbReference type="Gene3D" id="3.40.120.10">
    <property type="entry name" value="Alpha-D-Glucose-1,6-Bisphosphate, subunit A, domain 3"/>
    <property type="match status" value="3"/>
</dbReference>
<dbReference type="KEGG" id="dvl:Dvul_2278"/>
<dbReference type="AlphaFoldDB" id="A0A0H3AAH8"/>
<dbReference type="SUPFAM" id="SSF53738">
    <property type="entry name" value="Phosphoglucomutase, first 3 domains"/>
    <property type="match status" value="3"/>
</dbReference>
<keyword evidence="5 7" id="KW-0460">Magnesium</keyword>
<feature type="domain" description="Alpha-D-phosphohexomutase alpha/beta/alpha" evidence="11">
    <location>
        <begin position="254"/>
        <end position="358"/>
    </location>
</feature>
<dbReference type="InterPro" id="IPR005844">
    <property type="entry name" value="A-D-PHexomutase_a/b/a-I"/>
</dbReference>
<evidence type="ECO:0000256" key="6">
    <source>
        <dbReference type="ARBA" id="ARBA00023235"/>
    </source>
</evidence>
<keyword evidence="4 7" id="KW-0479">Metal-binding</keyword>
<dbReference type="RefSeq" id="WP_011792758.1">
    <property type="nucleotide sequence ID" value="NC_008751.1"/>
</dbReference>
<dbReference type="InterPro" id="IPR016055">
    <property type="entry name" value="A-D-PHexomutase_a/b/a-I/II/III"/>
</dbReference>
<evidence type="ECO:0000259" key="11">
    <source>
        <dbReference type="Pfam" id="PF02880"/>
    </source>
</evidence>
<evidence type="ECO:0000256" key="1">
    <source>
        <dbReference type="ARBA" id="ARBA00001946"/>
    </source>
</evidence>
<dbReference type="Pfam" id="PF02880">
    <property type="entry name" value="PGM_PMM_III"/>
    <property type="match status" value="1"/>
</dbReference>
<dbReference type="GO" id="GO:0004615">
    <property type="term" value="F:phosphomannomutase activity"/>
    <property type="evidence" value="ECO:0007669"/>
    <property type="project" value="UniProtKB-EC"/>
</dbReference>
<sequence>MKALSAHVFRAYDIRGIVDTDFDPEWVERLGRACGTYFVSHGHGAAVVGFDCRHSSPAYHDALVRGLLSTGVDVTSVGMVPTPVLYFAVKHLGRKAGVMITASHNPSEYNGFKVVAGESTIHGEEIRRIWEIFERGEFASGHGIGCSHDIVPSYIEAITSDVHPARKLKVVVDGGNGAGGELCVEVLRRLGVEVVAQFCEPDGDFPNHHPDPVVEANMTALMERVQVERADLGIGLDGDADRLGAVDGRGRLLNGDELLSLYAREMLARRPGETVIADVKCSHRLFDDIEAHGGKPMMWITGHSVVKARMLEVGAPLAGELSGHMFFGDRWFGFDDAIYGAARLVELLAASDVPLTDLPGWPPSHATRELHLPCPEHAKFEVVRRAQAYFRERCTINDIDGARVIFPDGWGLVRASNTQPVLVLRFEAQTPERLAEIRAFVEEPLRRWVAELS</sequence>
<gene>
    <name evidence="12" type="ordered locus">Dvul_2278</name>
</gene>
<dbReference type="EMBL" id="CP000527">
    <property type="protein sequence ID" value="ABM29294.1"/>
    <property type="molecule type" value="Genomic_DNA"/>
</dbReference>
<dbReference type="CDD" id="cd03089">
    <property type="entry name" value="PMM_PGM"/>
    <property type="match status" value="1"/>
</dbReference>
<dbReference type="Proteomes" id="UP000009173">
    <property type="component" value="Chromosome"/>
</dbReference>
<feature type="domain" description="Alpha-D-phosphohexomutase alpha/beta/alpha" evidence="10">
    <location>
        <begin position="153"/>
        <end position="250"/>
    </location>
</feature>
<dbReference type="InterPro" id="IPR005843">
    <property type="entry name" value="A-D-PHexomutase_C"/>
</dbReference>
<dbReference type="InterPro" id="IPR036900">
    <property type="entry name" value="A-D-PHexomutase_C_sf"/>
</dbReference>
<reference evidence="13" key="1">
    <citation type="journal article" date="2009" name="Environ. Microbiol.">
        <title>Contribution of mobile genetic elements to Desulfovibrio vulgaris genome plasticity.</title>
        <authorList>
            <person name="Walker C.B."/>
            <person name="Stolyar S."/>
            <person name="Chivian D."/>
            <person name="Pinel N."/>
            <person name="Gabster J.A."/>
            <person name="Dehal P.S."/>
            <person name="He Z."/>
            <person name="Yang Z.K."/>
            <person name="Yen H.C."/>
            <person name="Zhou J."/>
            <person name="Wall J.D."/>
            <person name="Hazen T.C."/>
            <person name="Arkin A.P."/>
            <person name="Stahl D.A."/>
        </authorList>
    </citation>
    <scope>NUCLEOTIDE SEQUENCE [LARGE SCALE GENOMIC DNA]</scope>
    <source>
        <strain evidence="13">DP4</strain>
    </source>
</reference>
<dbReference type="SUPFAM" id="SSF55957">
    <property type="entry name" value="Phosphoglucomutase, C-terminal domain"/>
    <property type="match status" value="1"/>
</dbReference>
<keyword evidence="6 12" id="KW-0413">Isomerase</keyword>
<organism evidence="12 13">
    <name type="scientific">Nitratidesulfovibrio vulgaris (strain DP4)</name>
    <name type="common">Desulfovibrio vulgaris</name>
    <dbReference type="NCBI Taxonomy" id="391774"/>
    <lineage>
        <taxon>Bacteria</taxon>
        <taxon>Pseudomonadati</taxon>
        <taxon>Thermodesulfobacteriota</taxon>
        <taxon>Desulfovibrionia</taxon>
        <taxon>Desulfovibrionales</taxon>
        <taxon>Desulfovibrionaceae</taxon>
        <taxon>Nitratidesulfovibrio</taxon>
    </lineage>
</organism>
<dbReference type="PRINTS" id="PR00509">
    <property type="entry name" value="PGMPMM"/>
</dbReference>
<evidence type="ECO:0000256" key="5">
    <source>
        <dbReference type="ARBA" id="ARBA00022842"/>
    </source>
</evidence>
<evidence type="ECO:0000259" key="8">
    <source>
        <dbReference type="Pfam" id="PF00408"/>
    </source>
</evidence>
<dbReference type="Pfam" id="PF00408">
    <property type="entry name" value="PGM_PMM_IV"/>
    <property type="match status" value="1"/>
</dbReference>
<comment type="similarity">
    <text evidence="2 7">Belongs to the phosphohexose mutase family.</text>
</comment>